<organism evidence="6 7">
    <name type="scientific">Calditerricola satsumensis</name>
    <dbReference type="NCBI Taxonomy" id="373054"/>
    <lineage>
        <taxon>Bacteria</taxon>
        <taxon>Bacillati</taxon>
        <taxon>Bacillota</taxon>
        <taxon>Bacilli</taxon>
        <taxon>Bacillales</taxon>
        <taxon>Bacillaceae</taxon>
        <taxon>Calditerricola</taxon>
    </lineage>
</organism>
<dbReference type="GO" id="GO:0016491">
    <property type="term" value="F:oxidoreductase activity"/>
    <property type="evidence" value="ECO:0007669"/>
    <property type="project" value="UniProtKB-KW"/>
</dbReference>
<dbReference type="EMBL" id="BMOF01000060">
    <property type="protein sequence ID" value="GGK07058.1"/>
    <property type="molecule type" value="Genomic_DNA"/>
</dbReference>
<dbReference type="PRINTS" id="PR00469">
    <property type="entry name" value="PNDRDTASEII"/>
</dbReference>
<evidence type="ECO:0000256" key="1">
    <source>
        <dbReference type="ARBA" id="ARBA00001974"/>
    </source>
</evidence>
<dbReference type="RefSeq" id="WP_188818056.1">
    <property type="nucleotide sequence ID" value="NZ_BMOF01000060.1"/>
</dbReference>
<dbReference type="PANTHER" id="PTHR48105">
    <property type="entry name" value="THIOREDOXIN REDUCTASE 1-RELATED-RELATED"/>
    <property type="match status" value="1"/>
</dbReference>
<reference evidence="6" key="1">
    <citation type="journal article" date="2014" name="Int. J. Syst. Evol. Microbiol.">
        <title>Complete genome sequence of Corynebacterium casei LMG S-19264T (=DSM 44701T), isolated from a smear-ripened cheese.</title>
        <authorList>
            <consortium name="US DOE Joint Genome Institute (JGI-PGF)"/>
            <person name="Walter F."/>
            <person name="Albersmeier A."/>
            <person name="Kalinowski J."/>
            <person name="Ruckert C."/>
        </authorList>
    </citation>
    <scope>NUCLEOTIDE SEQUENCE</scope>
    <source>
        <strain evidence="6">JCM 14719</strain>
    </source>
</reference>
<keyword evidence="7" id="KW-1185">Reference proteome</keyword>
<comment type="subunit">
    <text evidence="2">Homodimer.</text>
</comment>
<keyword evidence="4" id="KW-0560">Oxidoreductase</keyword>
<comment type="cofactor">
    <cofactor evidence="1">
        <name>FAD</name>
        <dbReference type="ChEBI" id="CHEBI:57692"/>
    </cofactor>
</comment>
<dbReference type="SUPFAM" id="SSF51905">
    <property type="entry name" value="FAD/NAD(P)-binding domain"/>
    <property type="match status" value="1"/>
</dbReference>
<evidence type="ECO:0000256" key="3">
    <source>
        <dbReference type="ARBA" id="ARBA00022630"/>
    </source>
</evidence>
<dbReference type="InterPro" id="IPR050097">
    <property type="entry name" value="Ferredoxin-NADP_redctase_2"/>
</dbReference>
<dbReference type="InterPro" id="IPR036188">
    <property type="entry name" value="FAD/NAD-bd_sf"/>
</dbReference>
<dbReference type="AlphaFoldDB" id="A0A8J3FCN6"/>
<reference evidence="6" key="2">
    <citation type="submission" date="2020-09" db="EMBL/GenBank/DDBJ databases">
        <authorList>
            <person name="Sun Q."/>
            <person name="Ohkuma M."/>
        </authorList>
    </citation>
    <scope>NUCLEOTIDE SEQUENCE</scope>
    <source>
        <strain evidence="6">JCM 14719</strain>
    </source>
</reference>
<evidence type="ECO:0000256" key="4">
    <source>
        <dbReference type="ARBA" id="ARBA00023002"/>
    </source>
</evidence>
<dbReference type="Pfam" id="PF07992">
    <property type="entry name" value="Pyr_redox_2"/>
    <property type="match status" value="1"/>
</dbReference>
<sequence length="323" mass="34165">MSNRSEGAPRHDVVIIGGGPAGISALIWCHRLGLDALLVERRDRLGGQLEAIHNPIVDYPGLPAENGRALRDRLVAHVERLGCAYRCGVDVQACDVRAKRLATSAGELAARALIVATGARPRRLGVPGEAEMIARGEVYSATRDAHRFAGKRVAVVGGGDRALEGALLLAEAGARVTLIHRRDAYRARPEYLEPVLRHPNVTRLEHAVVTAILGEGRVEGVAVALHRPDGRVEARILEADAVFVRIGVEPNTDLVRGQVETNGDGTLRITAEGETSEPGVFAAGDVCTPPAFSSIALSVGQGMVAAKAIAQRLAKRDQSDGAS</sequence>
<evidence type="ECO:0000259" key="5">
    <source>
        <dbReference type="Pfam" id="PF07992"/>
    </source>
</evidence>
<evidence type="ECO:0000313" key="6">
    <source>
        <dbReference type="EMBL" id="GGK07058.1"/>
    </source>
</evidence>
<feature type="domain" description="FAD/NAD(P)-binding" evidence="5">
    <location>
        <begin position="11"/>
        <end position="299"/>
    </location>
</feature>
<dbReference type="InterPro" id="IPR023753">
    <property type="entry name" value="FAD/NAD-binding_dom"/>
</dbReference>
<evidence type="ECO:0000256" key="2">
    <source>
        <dbReference type="ARBA" id="ARBA00011738"/>
    </source>
</evidence>
<protein>
    <submittedName>
        <fullName evidence="6">Thioredoxin-disulfide reductase</fullName>
    </submittedName>
</protein>
<dbReference type="PRINTS" id="PR00368">
    <property type="entry name" value="FADPNR"/>
</dbReference>
<keyword evidence="3" id="KW-0285">Flavoprotein</keyword>
<evidence type="ECO:0000313" key="7">
    <source>
        <dbReference type="Proteomes" id="UP000637720"/>
    </source>
</evidence>
<gene>
    <name evidence="6" type="primary">trxB</name>
    <name evidence="6" type="ORF">GCM10007043_21430</name>
</gene>
<proteinExistence type="predicted"/>
<name>A0A8J3FCN6_9BACI</name>
<comment type="caution">
    <text evidence="6">The sequence shown here is derived from an EMBL/GenBank/DDBJ whole genome shotgun (WGS) entry which is preliminary data.</text>
</comment>
<dbReference type="Gene3D" id="3.50.50.60">
    <property type="entry name" value="FAD/NAD(P)-binding domain"/>
    <property type="match status" value="2"/>
</dbReference>
<accession>A0A8J3FCN6</accession>
<dbReference type="Proteomes" id="UP000637720">
    <property type="component" value="Unassembled WGS sequence"/>
</dbReference>